<dbReference type="InterPro" id="IPR037914">
    <property type="entry name" value="SpoVT-AbrB_sf"/>
</dbReference>
<dbReference type="GO" id="GO:0003677">
    <property type="term" value="F:DNA binding"/>
    <property type="evidence" value="ECO:0007669"/>
    <property type="project" value="UniProtKB-UniRule"/>
</dbReference>
<proteinExistence type="predicted"/>
<dbReference type="InterPro" id="IPR007159">
    <property type="entry name" value="SpoVT-AbrB_dom"/>
</dbReference>
<protein>
    <submittedName>
        <fullName evidence="3">AbrB family looped-hinge helix DNA binding protein</fullName>
    </submittedName>
</protein>
<name>A0A4R2S0I4_9BACL</name>
<dbReference type="NCBIfam" id="TIGR01439">
    <property type="entry name" value="lp_hng_hel_AbrB"/>
    <property type="match status" value="1"/>
</dbReference>
<evidence type="ECO:0000256" key="1">
    <source>
        <dbReference type="PROSITE-ProRule" id="PRU01076"/>
    </source>
</evidence>
<dbReference type="Gene3D" id="2.10.260.10">
    <property type="match status" value="1"/>
</dbReference>
<evidence type="ECO:0000259" key="2">
    <source>
        <dbReference type="PROSITE" id="PS51740"/>
    </source>
</evidence>
<dbReference type="OrthoDB" id="9811597at2"/>
<dbReference type="EMBL" id="SLXV01000008">
    <property type="protein sequence ID" value="TCP69466.1"/>
    <property type="molecule type" value="Genomic_DNA"/>
</dbReference>
<feature type="domain" description="SpoVT-AbrB" evidence="2">
    <location>
        <begin position="1"/>
        <end position="47"/>
    </location>
</feature>
<dbReference type="RefSeq" id="WP_083426531.1">
    <property type="nucleotide sequence ID" value="NZ_SLXV01000008.1"/>
</dbReference>
<sequence length="56" mass="6476">MHVRKISDKGQIVIPSEIRRKLEMNEGDQIAFIETKKGNLLLVNVNKIMIDEVQEL</sequence>
<gene>
    <name evidence="3" type="ORF">EDD57_10834</name>
</gene>
<evidence type="ECO:0000313" key="4">
    <source>
        <dbReference type="Proteomes" id="UP000294746"/>
    </source>
</evidence>
<dbReference type="PROSITE" id="PS51740">
    <property type="entry name" value="SPOVT_ABRB"/>
    <property type="match status" value="1"/>
</dbReference>
<dbReference type="SMART" id="SM00966">
    <property type="entry name" value="SpoVT_AbrB"/>
    <property type="match status" value="1"/>
</dbReference>
<organism evidence="3 4">
    <name type="scientific">Baia soyae</name>
    <dbReference type="NCBI Taxonomy" id="1544746"/>
    <lineage>
        <taxon>Bacteria</taxon>
        <taxon>Bacillati</taxon>
        <taxon>Bacillota</taxon>
        <taxon>Bacilli</taxon>
        <taxon>Bacillales</taxon>
        <taxon>Thermoactinomycetaceae</taxon>
        <taxon>Baia</taxon>
    </lineage>
</organism>
<keyword evidence="4" id="KW-1185">Reference proteome</keyword>
<dbReference type="SUPFAM" id="SSF89447">
    <property type="entry name" value="AbrB/MazE/MraZ-like"/>
    <property type="match status" value="1"/>
</dbReference>
<comment type="caution">
    <text evidence="3">The sequence shown here is derived from an EMBL/GenBank/DDBJ whole genome shotgun (WGS) entry which is preliminary data.</text>
</comment>
<accession>A0A4R2S0I4</accession>
<keyword evidence="1" id="KW-0238">DNA-binding</keyword>
<dbReference type="Pfam" id="PF04014">
    <property type="entry name" value="MazE_antitoxin"/>
    <property type="match status" value="1"/>
</dbReference>
<reference evidence="3 4" key="1">
    <citation type="submission" date="2019-03" db="EMBL/GenBank/DDBJ databases">
        <title>Genomic Encyclopedia of Type Strains, Phase IV (KMG-IV): sequencing the most valuable type-strain genomes for metagenomic binning, comparative biology and taxonomic classification.</title>
        <authorList>
            <person name="Goeker M."/>
        </authorList>
    </citation>
    <scope>NUCLEOTIDE SEQUENCE [LARGE SCALE GENOMIC DNA]</scope>
    <source>
        <strain evidence="3 4">DSM 46831</strain>
    </source>
</reference>
<dbReference type="AlphaFoldDB" id="A0A4R2S0I4"/>
<dbReference type="Proteomes" id="UP000294746">
    <property type="component" value="Unassembled WGS sequence"/>
</dbReference>
<evidence type="ECO:0000313" key="3">
    <source>
        <dbReference type="EMBL" id="TCP69466.1"/>
    </source>
</evidence>